<keyword evidence="6 14" id="KW-0560">Oxidoreductase</keyword>
<evidence type="ECO:0000256" key="2">
    <source>
        <dbReference type="ARBA" id="ARBA00012608"/>
    </source>
</evidence>
<evidence type="ECO:0000256" key="11">
    <source>
        <dbReference type="PIRSR" id="PIRSR000350-2"/>
    </source>
</evidence>
<feature type="binding site" evidence="12">
    <location>
        <position position="305"/>
    </location>
    <ligand>
        <name>NAD(+)</name>
        <dbReference type="ChEBI" id="CHEBI:57540"/>
    </ligand>
</feature>
<evidence type="ECO:0000313" key="18">
    <source>
        <dbReference type="Proteomes" id="UP000184301"/>
    </source>
</evidence>
<evidence type="ECO:0000256" key="5">
    <source>
        <dbReference type="ARBA" id="ARBA00022827"/>
    </source>
</evidence>
<dbReference type="EMBL" id="FQZY01000019">
    <property type="protein sequence ID" value="SHJ84606.1"/>
    <property type="molecule type" value="Genomic_DNA"/>
</dbReference>
<evidence type="ECO:0000256" key="9">
    <source>
        <dbReference type="ARBA" id="ARBA00023284"/>
    </source>
</evidence>
<evidence type="ECO:0000256" key="6">
    <source>
        <dbReference type="ARBA" id="ARBA00023002"/>
    </source>
</evidence>
<keyword evidence="9 14" id="KW-0676">Redox-active center</keyword>
<dbReference type="NCBIfam" id="TIGR01350">
    <property type="entry name" value="lipoamide_DH"/>
    <property type="match status" value="1"/>
</dbReference>
<evidence type="ECO:0000256" key="4">
    <source>
        <dbReference type="ARBA" id="ARBA00022630"/>
    </source>
</evidence>
<feature type="binding site" evidence="12">
    <location>
        <position position="199"/>
    </location>
    <ligand>
        <name>NAD(+)</name>
        <dbReference type="ChEBI" id="CHEBI:57540"/>
    </ligand>
</feature>
<dbReference type="InterPro" id="IPR001100">
    <property type="entry name" value="Pyr_nuc-diS_OxRdtase"/>
</dbReference>
<evidence type="ECO:0000313" key="17">
    <source>
        <dbReference type="EMBL" id="SHJ84606.1"/>
    </source>
</evidence>
<dbReference type="InterPro" id="IPR050151">
    <property type="entry name" value="Class-I_Pyr_Nuc-Dis_Oxidored"/>
</dbReference>
<feature type="binding site" evidence="12">
    <location>
        <position position="51"/>
    </location>
    <ligand>
        <name>FAD</name>
        <dbReference type="ChEBI" id="CHEBI:57692"/>
    </ligand>
</feature>
<dbReference type="RefSeq" id="WP_073107881.1">
    <property type="nucleotide sequence ID" value="NZ_FQZY01000019.1"/>
</dbReference>
<dbReference type="InterPro" id="IPR023753">
    <property type="entry name" value="FAD/NAD-binding_dom"/>
</dbReference>
<dbReference type="InterPro" id="IPR006258">
    <property type="entry name" value="Lipoamide_DH"/>
</dbReference>
<feature type="domain" description="Pyridine nucleotide-disulphide oxidoreductase dimerisation" evidence="15">
    <location>
        <begin position="340"/>
        <end position="448"/>
    </location>
</feature>
<protein>
    <recommendedName>
        <fullName evidence="3 14">Dihydrolipoyl dehydrogenase</fullName>
        <ecNumber evidence="2 14">1.8.1.4</ecNumber>
    </recommendedName>
</protein>
<dbReference type="Pfam" id="PF07992">
    <property type="entry name" value="Pyr_redox_2"/>
    <property type="match status" value="1"/>
</dbReference>
<proteinExistence type="inferred from homology"/>
<dbReference type="PIRSF" id="PIRSF000350">
    <property type="entry name" value="Mercury_reductase_MerA"/>
    <property type="match status" value="1"/>
</dbReference>
<dbReference type="Gene3D" id="3.50.50.60">
    <property type="entry name" value="FAD/NAD(P)-binding domain"/>
    <property type="match status" value="2"/>
</dbReference>
<dbReference type="PRINTS" id="PR00368">
    <property type="entry name" value="FADPNR"/>
</dbReference>
<comment type="catalytic activity">
    <reaction evidence="10 14">
        <text>N(6)-[(R)-dihydrolipoyl]-L-lysyl-[protein] + NAD(+) = N(6)-[(R)-lipoyl]-L-lysyl-[protein] + NADH + H(+)</text>
        <dbReference type="Rhea" id="RHEA:15045"/>
        <dbReference type="Rhea" id="RHEA-COMP:10474"/>
        <dbReference type="Rhea" id="RHEA-COMP:10475"/>
        <dbReference type="ChEBI" id="CHEBI:15378"/>
        <dbReference type="ChEBI" id="CHEBI:57540"/>
        <dbReference type="ChEBI" id="CHEBI:57945"/>
        <dbReference type="ChEBI" id="CHEBI:83099"/>
        <dbReference type="ChEBI" id="CHEBI:83100"/>
        <dbReference type="EC" id="1.8.1.4"/>
    </reaction>
</comment>
<dbReference type="PROSITE" id="PS00076">
    <property type="entry name" value="PYRIDINE_REDOX_1"/>
    <property type="match status" value="1"/>
</dbReference>
<dbReference type="Pfam" id="PF02852">
    <property type="entry name" value="Pyr_redox_dim"/>
    <property type="match status" value="1"/>
</dbReference>
<keyword evidence="18" id="KW-1185">Reference proteome</keyword>
<accession>A0A1M6MMJ8</accession>
<dbReference type="PANTHER" id="PTHR22912:SF151">
    <property type="entry name" value="DIHYDROLIPOYL DEHYDROGENASE, MITOCHONDRIAL"/>
    <property type="match status" value="1"/>
</dbReference>
<comment type="cofactor">
    <cofactor evidence="12 14">
        <name>FAD</name>
        <dbReference type="ChEBI" id="CHEBI:57692"/>
    </cofactor>
    <text evidence="12 14">Binds 1 FAD per subunit.</text>
</comment>
<dbReference type="InterPro" id="IPR004099">
    <property type="entry name" value="Pyr_nucl-diS_OxRdtase_dimer"/>
</dbReference>
<dbReference type="Proteomes" id="UP000184301">
    <property type="component" value="Unassembled WGS sequence"/>
</dbReference>
<dbReference type="SUPFAM" id="SSF55424">
    <property type="entry name" value="FAD/NAD-linked reductases, dimerisation (C-terminal) domain"/>
    <property type="match status" value="1"/>
</dbReference>
<feature type="domain" description="FAD/NAD(P)-binding" evidence="16">
    <location>
        <begin position="6"/>
        <end position="321"/>
    </location>
</feature>
<feature type="binding site" evidence="12">
    <location>
        <begin position="176"/>
        <end position="183"/>
    </location>
    <ligand>
        <name>NAD(+)</name>
        <dbReference type="ChEBI" id="CHEBI:57540"/>
    </ligand>
</feature>
<evidence type="ECO:0000256" key="14">
    <source>
        <dbReference type="RuleBase" id="RU003692"/>
    </source>
</evidence>
<dbReference type="GO" id="GO:0050660">
    <property type="term" value="F:flavin adenine dinucleotide binding"/>
    <property type="evidence" value="ECO:0007669"/>
    <property type="project" value="InterPro"/>
</dbReference>
<keyword evidence="12" id="KW-0547">Nucleotide-binding</keyword>
<dbReference type="GO" id="GO:0004148">
    <property type="term" value="F:dihydrolipoyl dehydrogenase (NADH) activity"/>
    <property type="evidence" value="ECO:0007669"/>
    <property type="project" value="UniProtKB-EC"/>
</dbReference>
<feature type="disulfide bond" description="Redox-active" evidence="13">
    <location>
        <begin position="42"/>
        <end position="47"/>
    </location>
</feature>
<feature type="binding site" evidence="12">
    <location>
        <position position="265"/>
    </location>
    <ligand>
        <name>NAD(+)</name>
        <dbReference type="ChEBI" id="CHEBI:57540"/>
    </ligand>
</feature>
<feature type="active site" description="Proton acceptor" evidence="11">
    <location>
        <position position="438"/>
    </location>
</feature>
<keyword evidence="4 14" id="KW-0285">Flavoprotein</keyword>
<dbReference type="SUPFAM" id="SSF51905">
    <property type="entry name" value="FAD/NAD(P)-binding domain"/>
    <property type="match status" value="1"/>
</dbReference>
<comment type="miscellaneous">
    <text evidence="14">The active site is a redox-active disulfide bond.</text>
</comment>
<keyword evidence="5 12" id="KW-0274">FAD</keyword>
<dbReference type="FunFam" id="3.30.390.30:FF:000001">
    <property type="entry name" value="Dihydrolipoyl dehydrogenase"/>
    <property type="match status" value="1"/>
</dbReference>
<keyword evidence="7 12" id="KW-0520">NAD</keyword>
<dbReference type="STRING" id="1121950.SAMN02745243_01532"/>
<dbReference type="InterPro" id="IPR016156">
    <property type="entry name" value="FAD/NAD-linked_Rdtase_dimer_sf"/>
</dbReference>
<keyword evidence="8" id="KW-1015">Disulfide bond</keyword>
<dbReference type="AlphaFoldDB" id="A0A1M6MMJ8"/>
<feature type="binding site" evidence="12">
    <location>
        <begin position="138"/>
        <end position="140"/>
    </location>
    <ligand>
        <name>FAD</name>
        <dbReference type="ChEBI" id="CHEBI:57692"/>
    </ligand>
</feature>
<name>A0A1M6MMJ8_9FIRM</name>
<evidence type="ECO:0000256" key="13">
    <source>
        <dbReference type="PIRSR" id="PIRSR000350-4"/>
    </source>
</evidence>
<organism evidence="17 18">
    <name type="scientific">Hespellia stercorisuis DSM 15480</name>
    <dbReference type="NCBI Taxonomy" id="1121950"/>
    <lineage>
        <taxon>Bacteria</taxon>
        <taxon>Bacillati</taxon>
        <taxon>Bacillota</taxon>
        <taxon>Clostridia</taxon>
        <taxon>Lachnospirales</taxon>
        <taxon>Lachnospiraceae</taxon>
        <taxon>Hespellia</taxon>
    </lineage>
</organism>
<comment type="similarity">
    <text evidence="1 14">Belongs to the class-I pyridine nucleotide-disulfide oxidoreductase family.</text>
</comment>
<dbReference type="GO" id="GO:0006103">
    <property type="term" value="P:2-oxoglutarate metabolic process"/>
    <property type="evidence" value="ECO:0007669"/>
    <property type="project" value="TreeGrafter"/>
</dbReference>
<evidence type="ECO:0000256" key="8">
    <source>
        <dbReference type="ARBA" id="ARBA00023157"/>
    </source>
</evidence>
<dbReference type="PRINTS" id="PR00411">
    <property type="entry name" value="PNDRDTASEI"/>
</dbReference>
<evidence type="ECO:0000256" key="12">
    <source>
        <dbReference type="PIRSR" id="PIRSR000350-3"/>
    </source>
</evidence>
<dbReference type="GO" id="GO:0005737">
    <property type="term" value="C:cytoplasm"/>
    <property type="evidence" value="ECO:0007669"/>
    <property type="project" value="UniProtKB-ARBA"/>
</dbReference>
<evidence type="ECO:0000256" key="10">
    <source>
        <dbReference type="ARBA" id="ARBA00049187"/>
    </source>
</evidence>
<evidence type="ECO:0000256" key="7">
    <source>
        <dbReference type="ARBA" id="ARBA00023027"/>
    </source>
</evidence>
<dbReference type="EC" id="1.8.1.4" evidence="2 14"/>
<sequence length="464" mass="49590">MSEKYELIVLGAGPGGYVGAIKAAQLGHRVAVVENRDVGGTCLNRGCIPTKTLIHTTELLEEVQSCERLGIRVGQVAVDFPQMHERKSEVVTQLRTGIESLLKANKIDVIRGTAKILNAHIVQVGGDTYEAEKILIATGSKPMCPPIPGLDLPGVVTSDEMLEGQGVETKNMVIIGGGVIGVEFASIYHALGCEVTIIEALERILPNMDREISQNLNMILKKRGIKVYTGARVERVEQGETLQVFFTAKEKAQCVETETVLVSIGRSANTENIVAGDMDLQMQRGFIPVDHTYETSIKGIYAVGDVVLGGTQLAHVASAQAVNAVCSMFGEKMPMNLSCIPSCIYTSPEIASVGMTAEEAKEKGIETITGKAIMSANGKTVIARADRGFIRLLFEKESKRVLGAVLMCCRATDMITGITDAVANGLTMSQLAATVRPHPTFSEAIGEAIEDAEGGAIHAAPKRK</sequence>
<dbReference type="InterPro" id="IPR036188">
    <property type="entry name" value="FAD/NAD-bd_sf"/>
</dbReference>
<dbReference type="OrthoDB" id="9807946at2"/>
<evidence type="ECO:0000256" key="3">
    <source>
        <dbReference type="ARBA" id="ARBA00016961"/>
    </source>
</evidence>
<evidence type="ECO:0000256" key="1">
    <source>
        <dbReference type="ARBA" id="ARBA00007532"/>
    </source>
</evidence>
<evidence type="ECO:0000259" key="16">
    <source>
        <dbReference type="Pfam" id="PF07992"/>
    </source>
</evidence>
<dbReference type="Gene3D" id="3.30.390.30">
    <property type="match status" value="1"/>
</dbReference>
<evidence type="ECO:0000259" key="15">
    <source>
        <dbReference type="Pfam" id="PF02852"/>
    </source>
</evidence>
<reference evidence="17 18" key="1">
    <citation type="submission" date="2016-11" db="EMBL/GenBank/DDBJ databases">
        <authorList>
            <person name="Jaros S."/>
            <person name="Januszkiewicz K."/>
            <person name="Wedrychowicz H."/>
        </authorList>
    </citation>
    <scope>NUCLEOTIDE SEQUENCE [LARGE SCALE GENOMIC DNA]</scope>
    <source>
        <strain evidence="17 18">DSM 15480</strain>
    </source>
</reference>
<dbReference type="InterPro" id="IPR012999">
    <property type="entry name" value="Pyr_OxRdtase_I_AS"/>
</dbReference>
<dbReference type="PANTHER" id="PTHR22912">
    <property type="entry name" value="DISULFIDE OXIDOREDUCTASE"/>
    <property type="match status" value="1"/>
</dbReference>
<gene>
    <name evidence="17" type="ORF">SAMN02745243_01532</name>
</gene>